<protein>
    <recommendedName>
        <fullName evidence="5">2-amino-3-carboxymuconate-6-semialdehyde decarboxylase</fullName>
        <ecNumber evidence="4">4.1.1.45</ecNumber>
    </recommendedName>
    <alternativeName>
        <fullName evidence="10">Picolinate carboxylase</fullName>
    </alternativeName>
</protein>
<dbReference type="GO" id="GO:0019748">
    <property type="term" value="P:secondary metabolic process"/>
    <property type="evidence" value="ECO:0007669"/>
    <property type="project" value="TreeGrafter"/>
</dbReference>
<evidence type="ECO:0000313" key="13">
    <source>
        <dbReference type="Proteomes" id="UP001143463"/>
    </source>
</evidence>
<comment type="similarity">
    <text evidence="2">Belongs to the metallo-dependent hydrolases superfamily. ACMSD family.</text>
</comment>
<comment type="subunit">
    <text evidence="3">Monomer.</text>
</comment>
<evidence type="ECO:0000256" key="8">
    <source>
        <dbReference type="ARBA" id="ARBA00022833"/>
    </source>
</evidence>
<comment type="caution">
    <text evidence="12">The sequence shown here is derived from an EMBL/GenBank/DDBJ whole genome shotgun (WGS) entry which is preliminary data.</text>
</comment>
<dbReference type="GO" id="GO:0005829">
    <property type="term" value="C:cytosol"/>
    <property type="evidence" value="ECO:0007669"/>
    <property type="project" value="TreeGrafter"/>
</dbReference>
<keyword evidence="13" id="KW-1185">Reference proteome</keyword>
<dbReference type="EMBL" id="BSFQ01000013">
    <property type="protein sequence ID" value="GLL12249.1"/>
    <property type="molecule type" value="Genomic_DNA"/>
</dbReference>
<evidence type="ECO:0000259" key="11">
    <source>
        <dbReference type="Pfam" id="PF04909"/>
    </source>
</evidence>
<name>A0A9W6L724_9PSEU</name>
<feature type="domain" description="Amidohydrolase-related" evidence="11">
    <location>
        <begin position="68"/>
        <end position="313"/>
    </location>
</feature>
<dbReference type="SUPFAM" id="SSF51556">
    <property type="entry name" value="Metallo-dependent hydrolases"/>
    <property type="match status" value="1"/>
</dbReference>
<evidence type="ECO:0000256" key="10">
    <source>
        <dbReference type="ARBA" id="ARBA00031120"/>
    </source>
</evidence>
<evidence type="ECO:0000256" key="4">
    <source>
        <dbReference type="ARBA" id="ARBA00012365"/>
    </source>
</evidence>
<accession>A0A9W6L724</accession>
<evidence type="ECO:0000313" key="12">
    <source>
        <dbReference type="EMBL" id="GLL12249.1"/>
    </source>
</evidence>
<dbReference type="Gene3D" id="3.20.20.140">
    <property type="entry name" value="Metal-dependent hydrolases"/>
    <property type="match status" value="1"/>
</dbReference>
<dbReference type="GO" id="GO:0046872">
    <property type="term" value="F:metal ion binding"/>
    <property type="evidence" value="ECO:0007669"/>
    <property type="project" value="UniProtKB-KW"/>
</dbReference>
<evidence type="ECO:0000256" key="9">
    <source>
        <dbReference type="ARBA" id="ARBA00023239"/>
    </source>
</evidence>
<dbReference type="InterPro" id="IPR032465">
    <property type="entry name" value="ACMSD"/>
</dbReference>
<keyword evidence="8" id="KW-0862">Zinc</keyword>
<keyword evidence="9" id="KW-0456">Lyase</keyword>
<keyword evidence="6" id="KW-0479">Metal-binding</keyword>
<sequence>MSGPPYTAVDVHAHHLGPGLPELPEVPRLVVNGGAARIVDGRGGARPAPTALWDVPTRLGEMDRVGLSHQVISPVPEVMERAWTADPAYARAVNDQIAQACRESGGRLLGLGCLHRADPRVELERCLALGLRGVETGTRLAGHELDAERTAGLWAACADAGAAVLVHPVGRGHGVLCRTGVPLEIGLGMPTDAAAPAFALVAGGVLDRHSDIRVALTHGGGAFPWVEPRLRSAAGGDERWDAAVRRLFVDTLVQDPALLPVLAHRFGADRLLVGSDSPFMPDYLLDAVRSVDALPDGSRRAAQVDNALDFLGLRPR</sequence>
<dbReference type="PANTHER" id="PTHR21240:SF27">
    <property type="entry name" value="2-AMINO-3-CARBOXYMUCONATE-6-SEMIALDEHYDE DECARBOXYLASE"/>
    <property type="match status" value="1"/>
</dbReference>
<dbReference type="InterPro" id="IPR032466">
    <property type="entry name" value="Metal_Hydrolase"/>
</dbReference>
<dbReference type="EC" id="4.1.1.45" evidence="4"/>
<dbReference type="Pfam" id="PF04909">
    <property type="entry name" value="Amidohydro_2"/>
    <property type="match status" value="1"/>
</dbReference>
<reference evidence="12" key="2">
    <citation type="submission" date="2023-01" db="EMBL/GenBank/DDBJ databases">
        <authorList>
            <person name="Sun Q."/>
            <person name="Evtushenko L."/>
        </authorList>
    </citation>
    <scope>NUCLEOTIDE SEQUENCE</scope>
    <source>
        <strain evidence="12">VKM Ac-1069</strain>
    </source>
</reference>
<dbReference type="InterPro" id="IPR006680">
    <property type="entry name" value="Amidohydro-rel"/>
</dbReference>
<dbReference type="PANTHER" id="PTHR21240">
    <property type="entry name" value="2-AMINO-3-CARBOXYLMUCONATE-6-SEMIALDEHYDE DECARBOXYLASE"/>
    <property type="match status" value="1"/>
</dbReference>
<dbReference type="GO" id="GO:0016787">
    <property type="term" value="F:hydrolase activity"/>
    <property type="evidence" value="ECO:0007669"/>
    <property type="project" value="InterPro"/>
</dbReference>
<evidence type="ECO:0000256" key="6">
    <source>
        <dbReference type="ARBA" id="ARBA00022723"/>
    </source>
</evidence>
<comment type="pathway">
    <text evidence="1">Secondary metabolite metabolism; quinolate metabolism.</text>
</comment>
<gene>
    <name evidence="12" type="ORF">GCM10017577_33900</name>
</gene>
<dbReference type="AlphaFoldDB" id="A0A9W6L724"/>
<evidence type="ECO:0000256" key="7">
    <source>
        <dbReference type="ARBA" id="ARBA00022793"/>
    </source>
</evidence>
<dbReference type="Proteomes" id="UP001143463">
    <property type="component" value="Unassembled WGS sequence"/>
</dbReference>
<keyword evidence="7" id="KW-0210">Decarboxylase</keyword>
<organism evidence="12 13">
    <name type="scientific">Pseudonocardia halophobica</name>
    <dbReference type="NCBI Taxonomy" id="29401"/>
    <lineage>
        <taxon>Bacteria</taxon>
        <taxon>Bacillati</taxon>
        <taxon>Actinomycetota</taxon>
        <taxon>Actinomycetes</taxon>
        <taxon>Pseudonocardiales</taxon>
        <taxon>Pseudonocardiaceae</taxon>
        <taxon>Pseudonocardia</taxon>
    </lineage>
</organism>
<proteinExistence type="inferred from homology"/>
<dbReference type="RefSeq" id="WP_051737390.1">
    <property type="nucleotide sequence ID" value="NZ_BAAAUZ010000077.1"/>
</dbReference>
<evidence type="ECO:0000256" key="2">
    <source>
        <dbReference type="ARBA" id="ARBA00005871"/>
    </source>
</evidence>
<evidence type="ECO:0000256" key="3">
    <source>
        <dbReference type="ARBA" id="ARBA00011245"/>
    </source>
</evidence>
<reference evidence="12" key="1">
    <citation type="journal article" date="2014" name="Int. J. Syst. Evol. Microbiol.">
        <title>Complete genome sequence of Corynebacterium casei LMG S-19264T (=DSM 44701T), isolated from a smear-ripened cheese.</title>
        <authorList>
            <consortium name="US DOE Joint Genome Institute (JGI-PGF)"/>
            <person name="Walter F."/>
            <person name="Albersmeier A."/>
            <person name="Kalinowski J."/>
            <person name="Ruckert C."/>
        </authorList>
    </citation>
    <scope>NUCLEOTIDE SEQUENCE</scope>
    <source>
        <strain evidence="12">VKM Ac-1069</strain>
    </source>
</reference>
<dbReference type="GO" id="GO:0001760">
    <property type="term" value="F:aminocarboxymuconate-semialdehyde decarboxylase activity"/>
    <property type="evidence" value="ECO:0007669"/>
    <property type="project" value="UniProtKB-EC"/>
</dbReference>
<evidence type="ECO:0000256" key="5">
    <source>
        <dbReference type="ARBA" id="ARBA00021214"/>
    </source>
</evidence>
<evidence type="ECO:0000256" key="1">
    <source>
        <dbReference type="ARBA" id="ARBA00005079"/>
    </source>
</evidence>